<keyword evidence="3" id="KW-0808">Transferase</keyword>
<dbReference type="InterPro" id="IPR006342">
    <property type="entry name" value="FkbM_mtfrase"/>
</dbReference>
<dbReference type="SUPFAM" id="SSF53335">
    <property type="entry name" value="S-adenosyl-L-methionine-dependent methyltransferases"/>
    <property type="match status" value="1"/>
</dbReference>
<keyword evidence="1" id="KW-0472">Membrane</keyword>
<accession>A0A1X6Z416</accession>
<dbReference type="Proteomes" id="UP000193061">
    <property type="component" value="Unassembled WGS sequence"/>
</dbReference>
<evidence type="ECO:0000259" key="2">
    <source>
        <dbReference type="Pfam" id="PF05050"/>
    </source>
</evidence>
<keyword evidence="1" id="KW-0812">Transmembrane</keyword>
<dbReference type="Pfam" id="PF05050">
    <property type="entry name" value="Methyltransf_21"/>
    <property type="match status" value="1"/>
</dbReference>
<dbReference type="GO" id="GO:0032259">
    <property type="term" value="P:methylation"/>
    <property type="evidence" value="ECO:0007669"/>
    <property type="project" value="UniProtKB-KW"/>
</dbReference>
<feature type="domain" description="Methyltransferase FkbM" evidence="2">
    <location>
        <begin position="108"/>
        <end position="242"/>
    </location>
</feature>
<organism evidence="3 4">
    <name type="scientific">Roseovarius albus</name>
    <dbReference type="NCBI Taxonomy" id="1247867"/>
    <lineage>
        <taxon>Bacteria</taxon>
        <taxon>Pseudomonadati</taxon>
        <taxon>Pseudomonadota</taxon>
        <taxon>Alphaproteobacteria</taxon>
        <taxon>Rhodobacterales</taxon>
        <taxon>Roseobacteraceae</taxon>
        <taxon>Roseovarius</taxon>
    </lineage>
</organism>
<keyword evidence="4" id="KW-1185">Reference proteome</keyword>
<gene>
    <name evidence="3" type="ORF">ROA7450_01927</name>
</gene>
<sequence length="311" mass="35008">MNKDKLLNPATKRRLRYSSISARLQFNLLMVLYRLAFTRFFYGHYARNLARLFPKSNAVWLHLDDGPGFRISLDDAYWTRFALYRFPYEPEVDLILRASIGQTSLFCDLGANKGYWTTRAAPLFQSIIAVEASAQTFDTLRKNTEALTNVRLHHAAINDESGETLTFVNTHLSHASARLLKDSKAGELDQTETVSTLKVDDLVPVGMPALIKMDVEGAEVNAIEGARRTISEGSVLIYEDHGADHDCAPSAHLLTLPEINLYSIENGVKRMITLDQIRKTKTDSYKGYNFLAAQSNSPLLARLTEHFANHE</sequence>
<reference evidence="3 4" key="1">
    <citation type="submission" date="2017-03" db="EMBL/GenBank/DDBJ databases">
        <authorList>
            <person name="Afonso C.L."/>
            <person name="Miller P.J."/>
            <person name="Scott M.A."/>
            <person name="Spackman E."/>
            <person name="Goraichik I."/>
            <person name="Dimitrov K.M."/>
            <person name="Suarez D.L."/>
            <person name="Swayne D.E."/>
        </authorList>
    </citation>
    <scope>NUCLEOTIDE SEQUENCE [LARGE SCALE GENOMIC DNA]</scope>
    <source>
        <strain evidence="3 4">CECT 7450</strain>
    </source>
</reference>
<dbReference type="NCBIfam" id="TIGR01444">
    <property type="entry name" value="fkbM_fam"/>
    <property type="match status" value="1"/>
</dbReference>
<protein>
    <submittedName>
        <fullName evidence="3">Methyltransferase domain protein</fullName>
    </submittedName>
</protein>
<feature type="transmembrane region" description="Helical" evidence="1">
    <location>
        <begin position="20"/>
        <end position="42"/>
    </location>
</feature>
<dbReference type="InterPro" id="IPR029063">
    <property type="entry name" value="SAM-dependent_MTases_sf"/>
</dbReference>
<proteinExistence type="predicted"/>
<evidence type="ECO:0000256" key="1">
    <source>
        <dbReference type="SAM" id="Phobius"/>
    </source>
</evidence>
<evidence type="ECO:0000313" key="3">
    <source>
        <dbReference type="EMBL" id="SLN40260.1"/>
    </source>
</evidence>
<dbReference type="Gene3D" id="3.40.50.150">
    <property type="entry name" value="Vaccinia Virus protein VP39"/>
    <property type="match status" value="1"/>
</dbReference>
<dbReference type="PANTHER" id="PTHR34203">
    <property type="entry name" value="METHYLTRANSFERASE, FKBM FAMILY PROTEIN"/>
    <property type="match status" value="1"/>
</dbReference>
<dbReference type="EMBL" id="FWFX01000005">
    <property type="protein sequence ID" value="SLN40260.1"/>
    <property type="molecule type" value="Genomic_DNA"/>
</dbReference>
<dbReference type="InterPro" id="IPR052514">
    <property type="entry name" value="SAM-dependent_MTase"/>
</dbReference>
<dbReference type="AlphaFoldDB" id="A0A1X6Z416"/>
<evidence type="ECO:0000313" key="4">
    <source>
        <dbReference type="Proteomes" id="UP000193061"/>
    </source>
</evidence>
<name>A0A1X6Z416_9RHOB</name>
<dbReference type="PANTHER" id="PTHR34203:SF15">
    <property type="entry name" value="SLL1173 PROTEIN"/>
    <property type="match status" value="1"/>
</dbReference>
<dbReference type="GO" id="GO:0008168">
    <property type="term" value="F:methyltransferase activity"/>
    <property type="evidence" value="ECO:0007669"/>
    <property type="project" value="UniProtKB-KW"/>
</dbReference>
<dbReference type="OrthoDB" id="4104638at2"/>
<keyword evidence="3" id="KW-0489">Methyltransferase</keyword>
<keyword evidence="1" id="KW-1133">Transmembrane helix</keyword>